<dbReference type="GO" id="GO:0003700">
    <property type="term" value="F:DNA-binding transcription factor activity"/>
    <property type="evidence" value="ECO:0007669"/>
    <property type="project" value="InterPro"/>
</dbReference>
<evidence type="ECO:0000256" key="1">
    <source>
        <dbReference type="ARBA" id="ARBA00023015"/>
    </source>
</evidence>
<dbReference type="SMART" id="SM00345">
    <property type="entry name" value="HTH_GNTR"/>
    <property type="match status" value="1"/>
</dbReference>
<evidence type="ECO:0000259" key="4">
    <source>
        <dbReference type="PROSITE" id="PS50949"/>
    </source>
</evidence>
<protein>
    <submittedName>
        <fullName evidence="5">GntR family transcriptional regulator</fullName>
    </submittedName>
</protein>
<dbReference type="InterPro" id="IPR011711">
    <property type="entry name" value="GntR_C"/>
</dbReference>
<dbReference type="InterPro" id="IPR036388">
    <property type="entry name" value="WH-like_DNA-bd_sf"/>
</dbReference>
<organism evidence="5 6">
    <name type="scientific">Stappia taiwanensis</name>
    <dbReference type="NCBI Taxonomy" id="992267"/>
    <lineage>
        <taxon>Bacteria</taxon>
        <taxon>Pseudomonadati</taxon>
        <taxon>Pseudomonadota</taxon>
        <taxon>Alphaproteobacteria</taxon>
        <taxon>Hyphomicrobiales</taxon>
        <taxon>Stappiaceae</taxon>
        <taxon>Stappia</taxon>
    </lineage>
</organism>
<dbReference type="InterPro" id="IPR036390">
    <property type="entry name" value="WH_DNA-bd_sf"/>
</dbReference>
<dbReference type="PROSITE" id="PS50949">
    <property type="entry name" value="HTH_GNTR"/>
    <property type="match status" value="1"/>
</dbReference>
<gene>
    <name evidence="5" type="ORF">H1W37_03915</name>
</gene>
<dbReference type="Gene3D" id="1.20.120.530">
    <property type="entry name" value="GntR ligand-binding domain-like"/>
    <property type="match status" value="1"/>
</dbReference>
<name>A0A838XUP5_9HYPH</name>
<evidence type="ECO:0000256" key="3">
    <source>
        <dbReference type="ARBA" id="ARBA00023163"/>
    </source>
</evidence>
<dbReference type="CDD" id="cd07377">
    <property type="entry name" value="WHTH_GntR"/>
    <property type="match status" value="1"/>
</dbReference>
<keyword evidence="2" id="KW-0238">DNA-binding</keyword>
<dbReference type="Pfam" id="PF07729">
    <property type="entry name" value="FCD"/>
    <property type="match status" value="1"/>
</dbReference>
<dbReference type="EMBL" id="JACEON010000003">
    <property type="protein sequence ID" value="MBA4610784.1"/>
    <property type="molecule type" value="Genomic_DNA"/>
</dbReference>
<dbReference type="GO" id="GO:0003677">
    <property type="term" value="F:DNA binding"/>
    <property type="evidence" value="ECO:0007669"/>
    <property type="project" value="UniProtKB-KW"/>
</dbReference>
<evidence type="ECO:0000313" key="6">
    <source>
        <dbReference type="Proteomes" id="UP000559404"/>
    </source>
</evidence>
<evidence type="ECO:0000313" key="5">
    <source>
        <dbReference type="EMBL" id="MBA4610784.1"/>
    </source>
</evidence>
<reference evidence="5 6" key="2">
    <citation type="submission" date="2020-08" db="EMBL/GenBank/DDBJ databases">
        <title>Stappia taiwanensis sp. nov., isolated from a coastal thermal spring.</title>
        <authorList>
            <person name="Kampfer P."/>
        </authorList>
    </citation>
    <scope>NUCLEOTIDE SEQUENCE [LARGE SCALE GENOMIC DNA]</scope>
    <source>
        <strain evidence="5 6">DSM 23284</strain>
    </source>
</reference>
<dbReference type="RefSeq" id="WP_181758987.1">
    <property type="nucleotide sequence ID" value="NZ_BMCR01000004.1"/>
</dbReference>
<comment type="caution">
    <text evidence="5">The sequence shown here is derived from an EMBL/GenBank/DDBJ whole genome shotgun (WGS) entry which is preliminary data.</text>
</comment>
<dbReference type="InterPro" id="IPR008920">
    <property type="entry name" value="TF_FadR/GntR_C"/>
</dbReference>
<dbReference type="SMART" id="SM00895">
    <property type="entry name" value="FCD"/>
    <property type="match status" value="1"/>
</dbReference>
<dbReference type="AlphaFoldDB" id="A0A838XUP5"/>
<sequence length="230" mass="25488">MNTESAPHAPTATRTAKALREVLEEDIAGGVYPPGTRLDEASLARRFAVSRTPIREALIELAASGLIEIRPRRGAFVREIGIRRLIEMFEVMAELEAMCGRLAARRMTPDEHARLVAAHEACARATESGDPSAYFEANGQFHEAIYSGSGNEFLAEQARALQSRLKPYRRLQLHVRNRVGNSFQEHEAIVAAILDGDDTRTEEALRAHILIQGERFNDFVASLRPRDGAS</sequence>
<feature type="domain" description="HTH gntR-type" evidence="4">
    <location>
        <begin position="13"/>
        <end position="80"/>
    </location>
</feature>
<dbReference type="PRINTS" id="PR00035">
    <property type="entry name" value="HTHGNTR"/>
</dbReference>
<dbReference type="SUPFAM" id="SSF48008">
    <property type="entry name" value="GntR ligand-binding domain-like"/>
    <property type="match status" value="1"/>
</dbReference>
<dbReference type="PANTHER" id="PTHR43537:SF49">
    <property type="entry name" value="TRANSCRIPTIONAL REGULATORY PROTEIN"/>
    <property type="match status" value="1"/>
</dbReference>
<proteinExistence type="predicted"/>
<accession>A0A838XUP5</accession>
<dbReference type="Proteomes" id="UP000559404">
    <property type="component" value="Unassembled WGS sequence"/>
</dbReference>
<keyword evidence="6" id="KW-1185">Reference proteome</keyword>
<dbReference type="Gene3D" id="1.10.10.10">
    <property type="entry name" value="Winged helix-like DNA-binding domain superfamily/Winged helix DNA-binding domain"/>
    <property type="match status" value="1"/>
</dbReference>
<dbReference type="SUPFAM" id="SSF46785">
    <property type="entry name" value="Winged helix' DNA-binding domain"/>
    <property type="match status" value="1"/>
</dbReference>
<keyword evidence="1" id="KW-0805">Transcription regulation</keyword>
<dbReference type="Pfam" id="PF00392">
    <property type="entry name" value="GntR"/>
    <property type="match status" value="1"/>
</dbReference>
<evidence type="ECO:0000256" key="2">
    <source>
        <dbReference type="ARBA" id="ARBA00023125"/>
    </source>
</evidence>
<keyword evidence="3" id="KW-0804">Transcription</keyword>
<dbReference type="InterPro" id="IPR000524">
    <property type="entry name" value="Tscrpt_reg_HTH_GntR"/>
</dbReference>
<reference evidence="5 6" key="1">
    <citation type="submission" date="2020-07" db="EMBL/GenBank/DDBJ databases">
        <authorList>
            <person name="Li M."/>
        </authorList>
    </citation>
    <scope>NUCLEOTIDE SEQUENCE [LARGE SCALE GENOMIC DNA]</scope>
    <source>
        <strain evidence="5 6">DSM 23284</strain>
    </source>
</reference>
<dbReference type="PANTHER" id="PTHR43537">
    <property type="entry name" value="TRANSCRIPTIONAL REGULATOR, GNTR FAMILY"/>
    <property type="match status" value="1"/>
</dbReference>